<name>A0A5B7DJN3_PORTR</name>
<dbReference type="EMBL" id="VSRR010000995">
    <property type="protein sequence ID" value="MPC21608.1"/>
    <property type="molecule type" value="Genomic_DNA"/>
</dbReference>
<evidence type="ECO:0000313" key="1">
    <source>
        <dbReference type="EMBL" id="MPC21608.1"/>
    </source>
</evidence>
<gene>
    <name evidence="1" type="ORF">E2C01_014597</name>
</gene>
<keyword evidence="2" id="KW-1185">Reference proteome</keyword>
<comment type="caution">
    <text evidence="1">The sequence shown here is derived from an EMBL/GenBank/DDBJ whole genome shotgun (WGS) entry which is preliminary data.</text>
</comment>
<organism evidence="1 2">
    <name type="scientific">Portunus trituberculatus</name>
    <name type="common">Swimming crab</name>
    <name type="synonym">Neptunus trituberculatus</name>
    <dbReference type="NCBI Taxonomy" id="210409"/>
    <lineage>
        <taxon>Eukaryota</taxon>
        <taxon>Metazoa</taxon>
        <taxon>Ecdysozoa</taxon>
        <taxon>Arthropoda</taxon>
        <taxon>Crustacea</taxon>
        <taxon>Multicrustacea</taxon>
        <taxon>Malacostraca</taxon>
        <taxon>Eumalacostraca</taxon>
        <taxon>Eucarida</taxon>
        <taxon>Decapoda</taxon>
        <taxon>Pleocyemata</taxon>
        <taxon>Brachyura</taxon>
        <taxon>Eubrachyura</taxon>
        <taxon>Portunoidea</taxon>
        <taxon>Portunidae</taxon>
        <taxon>Portuninae</taxon>
        <taxon>Portunus</taxon>
    </lineage>
</organism>
<reference evidence="1 2" key="1">
    <citation type="submission" date="2019-05" db="EMBL/GenBank/DDBJ databases">
        <title>Another draft genome of Portunus trituberculatus and its Hox gene families provides insights of decapod evolution.</title>
        <authorList>
            <person name="Jeong J.-H."/>
            <person name="Song I."/>
            <person name="Kim S."/>
            <person name="Choi T."/>
            <person name="Kim D."/>
            <person name="Ryu S."/>
            <person name="Kim W."/>
        </authorList>
    </citation>
    <scope>NUCLEOTIDE SEQUENCE [LARGE SCALE GENOMIC DNA]</scope>
    <source>
        <tissue evidence="1">Muscle</tissue>
    </source>
</reference>
<accession>A0A5B7DJN3</accession>
<proteinExistence type="predicted"/>
<dbReference type="AlphaFoldDB" id="A0A5B7DJN3"/>
<dbReference type="Proteomes" id="UP000324222">
    <property type="component" value="Unassembled WGS sequence"/>
</dbReference>
<protein>
    <submittedName>
        <fullName evidence="1">Uncharacterized protein</fullName>
    </submittedName>
</protein>
<sequence>MMRGQLYVPFPPQGLPHHLLGHGRPHPAIRDIVKVVQILREGRDEPRGAGVREEPCAYTTMPCFT</sequence>
<evidence type="ECO:0000313" key="2">
    <source>
        <dbReference type="Proteomes" id="UP000324222"/>
    </source>
</evidence>